<evidence type="ECO:0000256" key="5">
    <source>
        <dbReference type="ARBA" id="ARBA00023002"/>
    </source>
</evidence>
<evidence type="ECO:0000313" key="9">
    <source>
        <dbReference type="Proteomes" id="UP000295468"/>
    </source>
</evidence>
<protein>
    <submittedName>
        <fullName evidence="8">Choline dehydrogenase-like flavoprotein</fullName>
    </submittedName>
</protein>
<dbReference type="OrthoDB" id="9798604at2"/>
<feature type="domain" description="FAD dependent oxidoreductase" evidence="6">
    <location>
        <begin position="17"/>
        <end position="228"/>
    </location>
</feature>
<keyword evidence="5" id="KW-0560">Oxidoreductase</keyword>
<evidence type="ECO:0000256" key="2">
    <source>
        <dbReference type="ARBA" id="ARBA00010790"/>
    </source>
</evidence>
<name>A0A4R6TNG2_9FLAO</name>
<dbReference type="GO" id="GO:0016614">
    <property type="term" value="F:oxidoreductase activity, acting on CH-OH group of donors"/>
    <property type="evidence" value="ECO:0007669"/>
    <property type="project" value="InterPro"/>
</dbReference>
<proteinExistence type="inferred from homology"/>
<accession>A0A4R6TNG2</accession>
<evidence type="ECO:0000259" key="6">
    <source>
        <dbReference type="Pfam" id="PF01266"/>
    </source>
</evidence>
<evidence type="ECO:0000313" key="8">
    <source>
        <dbReference type="EMBL" id="TDQ33064.1"/>
    </source>
</evidence>
<dbReference type="Pfam" id="PF05199">
    <property type="entry name" value="GMC_oxred_C"/>
    <property type="match status" value="1"/>
</dbReference>
<dbReference type="Proteomes" id="UP000295468">
    <property type="component" value="Unassembled WGS sequence"/>
</dbReference>
<dbReference type="PANTHER" id="PTHR42784">
    <property type="entry name" value="PYRANOSE 2-OXIDASE"/>
    <property type="match status" value="1"/>
</dbReference>
<dbReference type="EMBL" id="SNYI01000001">
    <property type="protein sequence ID" value="TDQ33064.1"/>
    <property type="molecule type" value="Genomic_DNA"/>
</dbReference>
<dbReference type="Gene3D" id="3.50.50.60">
    <property type="entry name" value="FAD/NAD(P)-binding domain"/>
    <property type="match status" value="2"/>
</dbReference>
<evidence type="ECO:0000256" key="3">
    <source>
        <dbReference type="ARBA" id="ARBA00022630"/>
    </source>
</evidence>
<keyword evidence="9" id="KW-1185">Reference proteome</keyword>
<keyword evidence="3" id="KW-0285">Flavoprotein</keyword>
<dbReference type="InterPro" id="IPR006076">
    <property type="entry name" value="FAD-dep_OxRdtase"/>
</dbReference>
<dbReference type="Pfam" id="PF01266">
    <property type="entry name" value="DAO"/>
    <property type="match status" value="1"/>
</dbReference>
<dbReference type="RefSeq" id="WP_133643078.1">
    <property type="nucleotide sequence ID" value="NZ_SNYI01000001.1"/>
</dbReference>
<dbReference type="AlphaFoldDB" id="A0A4R6TNG2"/>
<dbReference type="InterPro" id="IPR036188">
    <property type="entry name" value="FAD/NAD-bd_sf"/>
</dbReference>
<dbReference type="PANTHER" id="PTHR42784:SF1">
    <property type="entry name" value="PYRANOSE 2-OXIDASE"/>
    <property type="match status" value="1"/>
</dbReference>
<dbReference type="InterPro" id="IPR007867">
    <property type="entry name" value="GMC_OxRtase_C"/>
</dbReference>
<evidence type="ECO:0000256" key="4">
    <source>
        <dbReference type="ARBA" id="ARBA00022827"/>
    </source>
</evidence>
<evidence type="ECO:0000256" key="1">
    <source>
        <dbReference type="ARBA" id="ARBA00001974"/>
    </source>
</evidence>
<gene>
    <name evidence="8" type="ORF">CLV82_0902</name>
</gene>
<sequence>MHTDTRNLENNSLIQGDICIVGAGAAGISIALDWKDTAHKVILLEGGGFEYEDQVQDLMSGTTSGQRYFPLRSTRLHYFGGATGHWAGMCSPFDPIDFIDRSWVPYSGWPISREDLDPYYSKAHVPLQLGPYEYELEYWDKELPNLNPLPFDEKVVWNKMWQFTTANFGPLYKDELVAARNIELCTYAHATSIRLKDGSSEADHIVIKNHAGKTHRVRAKHYLLACGTLQNTRLLLASNDQRPEGLGNDHDLVGRFFMEHLEIPVADLWMADPFPTDLYSWKYGHTKAAAELAITAAIQEKENILNGTLSLRPLVLGKHTKARMDTWQNEDPRKSQDNMFRSWDEALAAGKQEKGAIERAFELNIRIEQCPNPESRLTLTREKDALGVPRTNLNWALTGLDKYSVRRIAELIGQQAGLSGTGRVQLREFLRDKNDSSFPDTTNGGWHHMGTTRMSTDPKNGVVDPECRVHGIPNLHIAGAACYPTSGAPNPTLTLTALSLRLSDRVKTLLKRPV</sequence>
<comment type="similarity">
    <text evidence="2">Belongs to the GMC oxidoreductase family.</text>
</comment>
<dbReference type="InterPro" id="IPR051473">
    <property type="entry name" value="P2Ox-like"/>
</dbReference>
<comment type="cofactor">
    <cofactor evidence="1">
        <name>FAD</name>
        <dbReference type="ChEBI" id="CHEBI:57692"/>
    </cofactor>
</comment>
<dbReference type="SUPFAM" id="SSF51905">
    <property type="entry name" value="FAD/NAD(P)-binding domain"/>
    <property type="match status" value="1"/>
</dbReference>
<keyword evidence="4" id="KW-0274">FAD</keyword>
<feature type="domain" description="Glucose-methanol-choline oxidoreductase C-terminal" evidence="7">
    <location>
        <begin position="371"/>
        <end position="498"/>
    </location>
</feature>
<evidence type="ECO:0000259" key="7">
    <source>
        <dbReference type="Pfam" id="PF05199"/>
    </source>
</evidence>
<reference evidence="8 9" key="1">
    <citation type="submission" date="2019-03" db="EMBL/GenBank/DDBJ databases">
        <title>Genomic Encyclopedia of Archaeal and Bacterial Type Strains, Phase II (KMG-II): from individual species to whole genera.</title>
        <authorList>
            <person name="Goeker M."/>
        </authorList>
    </citation>
    <scope>NUCLEOTIDE SEQUENCE [LARGE SCALE GENOMIC DNA]</scope>
    <source>
        <strain evidence="8 9">DSM 18435</strain>
    </source>
</reference>
<organism evidence="8 9">
    <name type="scientific">Zeaxanthinibacter enoshimensis</name>
    <dbReference type="NCBI Taxonomy" id="392009"/>
    <lineage>
        <taxon>Bacteria</taxon>
        <taxon>Pseudomonadati</taxon>
        <taxon>Bacteroidota</taxon>
        <taxon>Flavobacteriia</taxon>
        <taxon>Flavobacteriales</taxon>
        <taxon>Flavobacteriaceae</taxon>
        <taxon>Zeaxanthinibacter</taxon>
    </lineage>
</organism>
<comment type="caution">
    <text evidence="8">The sequence shown here is derived from an EMBL/GenBank/DDBJ whole genome shotgun (WGS) entry which is preliminary data.</text>
</comment>